<proteinExistence type="predicted"/>
<dbReference type="EMBL" id="PEZV01000028">
    <property type="protein sequence ID" value="PIT97210.1"/>
    <property type="molecule type" value="Genomic_DNA"/>
</dbReference>
<sequence length="216" mass="24676">MKEEIKLSVIVLTHNEEPVIADCLESVKWADEIVVVDHGSTDKTLEVVEKFGVKKIVTAPVNSNFSDRRNLGAKEAKGEWLFYVDADERVTSELKEEILSLITNYLPTGKAGKLLITKCVALAIPRKNIRLTKVLYHGGWWPDYVLRLMRKDKLIKWEGELHEQPKIDGDVGKLKEAFIHFSHRGSFEHKLQNTINWSAIEAKRMFDSNHPPMTVS</sequence>
<dbReference type="CDD" id="cd02511">
    <property type="entry name" value="Beta4Glucosyltransferase"/>
    <property type="match status" value="1"/>
</dbReference>
<evidence type="ECO:0000313" key="3">
    <source>
        <dbReference type="Proteomes" id="UP000228596"/>
    </source>
</evidence>
<dbReference type="Pfam" id="PF00535">
    <property type="entry name" value="Glycos_transf_2"/>
    <property type="match status" value="1"/>
</dbReference>
<accession>A0A2M6WWP2</accession>
<dbReference type="AlphaFoldDB" id="A0A2M6WWP2"/>
<feature type="domain" description="Glycosyltransferase 2-like" evidence="1">
    <location>
        <begin position="8"/>
        <end position="104"/>
    </location>
</feature>
<organism evidence="2 3">
    <name type="scientific">Candidatus Berkelbacteria bacterium CG10_big_fil_rev_8_21_14_0_10_41_12</name>
    <dbReference type="NCBI Taxonomy" id="1974513"/>
    <lineage>
        <taxon>Bacteria</taxon>
        <taxon>Candidatus Berkelbacteria</taxon>
    </lineage>
</organism>
<dbReference type="PANTHER" id="PTHR43630:SF2">
    <property type="entry name" value="GLYCOSYLTRANSFERASE"/>
    <property type="match status" value="1"/>
</dbReference>
<evidence type="ECO:0000313" key="2">
    <source>
        <dbReference type="EMBL" id="PIT97210.1"/>
    </source>
</evidence>
<dbReference type="InterPro" id="IPR001173">
    <property type="entry name" value="Glyco_trans_2-like"/>
</dbReference>
<name>A0A2M6WWP2_9BACT</name>
<comment type="caution">
    <text evidence="2">The sequence shown here is derived from an EMBL/GenBank/DDBJ whole genome shotgun (WGS) entry which is preliminary data.</text>
</comment>
<dbReference type="SUPFAM" id="SSF53448">
    <property type="entry name" value="Nucleotide-diphospho-sugar transferases"/>
    <property type="match status" value="1"/>
</dbReference>
<evidence type="ECO:0000259" key="1">
    <source>
        <dbReference type="Pfam" id="PF00535"/>
    </source>
</evidence>
<gene>
    <name evidence="2" type="ORF">COT77_02680</name>
</gene>
<protein>
    <recommendedName>
        <fullName evidence="1">Glycosyltransferase 2-like domain-containing protein</fullName>
    </recommendedName>
</protein>
<dbReference type="Proteomes" id="UP000228596">
    <property type="component" value="Unassembled WGS sequence"/>
</dbReference>
<dbReference type="InterPro" id="IPR029044">
    <property type="entry name" value="Nucleotide-diphossugar_trans"/>
</dbReference>
<dbReference type="PANTHER" id="PTHR43630">
    <property type="entry name" value="POLY-BETA-1,6-N-ACETYL-D-GLUCOSAMINE SYNTHASE"/>
    <property type="match status" value="1"/>
</dbReference>
<dbReference type="Gene3D" id="3.90.550.10">
    <property type="entry name" value="Spore Coat Polysaccharide Biosynthesis Protein SpsA, Chain A"/>
    <property type="match status" value="1"/>
</dbReference>
<feature type="non-terminal residue" evidence="2">
    <location>
        <position position="216"/>
    </location>
</feature>
<reference evidence="3" key="1">
    <citation type="submission" date="2017-09" db="EMBL/GenBank/DDBJ databases">
        <title>Depth-based differentiation of microbial function through sediment-hosted aquifers and enrichment of novel symbionts in the deep terrestrial subsurface.</title>
        <authorList>
            <person name="Probst A.J."/>
            <person name="Ladd B."/>
            <person name="Jarett J.K."/>
            <person name="Geller-Mcgrath D.E."/>
            <person name="Sieber C.M.K."/>
            <person name="Emerson J.B."/>
            <person name="Anantharaman K."/>
            <person name="Thomas B.C."/>
            <person name="Malmstrom R."/>
            <person name="Stieglmeier M."/>
            <person name="Klingl A."/>
            <person name="Woyke T."/>
            <person name="Ryan C.M."/>
            <person name="Banfield J.F."/>
        </authorList>
    </citation>
    <scope>NUCLEOTIDE SEQUENCE [LARGE SCALE GENOMIC DNA]</scope>
</reference>